<evidence type="ECO:0000256" key="1">
    <source>
        <dbReference type="ARBA" id="ARBA00007594"/>
    </source>
</evidence>
<comment type="similarity">
    <text evidence="1 5">Belongs to the universal ribosomal protein uL30 family.</text>
</comment>
<keyword evidence="3 5" id="KW-0689">Ribosomal protein</keyword>
<evidence type="ECO:0000259" key="6">
    <source>
        <dbReference type="Pfam" id="PF00327"/>
    </source>
</evidence>
<evidence type="ECO:0000313" key="8">
    <source>
        <dbReference type="Proteomes" id="UP001277761"/>
    </source>
</evidence>
<evidence type="ECO:0000256" key="3">
    <source>
        <dbReference type="ARBA" id="ARBA00022980"/>
    </source>
</evidence>
<protein>
    <recommendedName>
        <fullName evidence="5">Large ribosomal subunit protein uL30</fullName>
    </recommendedName>
</protein>
<evidence type="ECO:0000256" key="2">
    <source>
        <dbReference type="ARBA" id="ARBA00011838"/>
    </source>
</evidence>
<evidence type="ECO:0000313" key="7">
    <source>
        <dbReference type="EMBL" id="MDX8152908.1"/>
    </source>
</evidence>
<keyword evidence="8" id="KW-1185">Reference proteome</keyword>
<evidence type="ECO:0000256" key="4">
    <source>
        <dbReference type="ARBA" id="ARBA00023274"/>
    </source>
</evidence>
<dbReference type="RefSeq" id="WP_319955061.1">
    <property type="nucleotide sequence ID" value="NZ_JAXAVX010000009.1"/>
</dbReference>
<reference evidence="7 8" key="1">
    <citation type="submission" date="2023-11" db="EMBL/GenBank/DDBJ databases">
        <authorList>
            <person name="Xu M."/>
            <person name="Jiang T."/>
        </authorList>
    </citation>
    <scope>NUCLEOTIDE SEQUENCE [LARGE SCALE GENOMIC DNA]</scope>
    <source>
        <strain evidence="7 8">SD</strain>
    </source>
</reference>
<dbReference type="InterPro" id="IPR005996">
    <property type="entry name" value="Ribosomal_uL30_bac-type"/>
</dbReference>
<sequence>MSTLKATQFKSAIGSNQAQRETLRSLGLRRIGHTVEVQDTPQQRGQLHAVRHLVRVEEA</sequence>
<dbReference type="Gene3D" id="3.30.1390.20">
    <property type="entry name" value="Ribosomal protein L30, ferredoxin-like fold domain"/>
    <property type="match status" value="1"/>
</dbReference>
<dbReference type="PIRSF" id="PIRSF002211">
    <property type="entry name" value="Ribosomal_L30_bac-type"/>
    <property type="match status" value="1"/>
</dbReference>
<comment type="caution">
    <text evidence="7">The sequence shown here is derived from an EMBL/GenBank/DDBJ whole genome shotgun (WGS) entry which is preliminary data.</text>
</comment>
<dbReference type="PANTHER" id="PTHR15892">
    <property type="entry name" value="MITOCHONDRIAL RIBOSOMAL PROTEIN L30"/>
    <property type="match status" value="1"/>
</dbReference>
<dbReference type="GO" id="GO:0005840">
    <property type="term" value="C:ribosome"/>
    <property type="evidence" value="ECO:0007669"/>
    <property type="project" value="UniProtKB-KW"/>
</dbReference>
<dbReference type="SUPFAM" id="SSF55129">
    <property type="entry name" value="Ribosomal protein L30p/L7e"/>
    <property type="match status" value="1"/>
</dbReference>
<accession>A0ABU4VM62</accession>
<dbReference type="CDD" id="cd01658">
    <property type="entry name" value="Ribosomal_L30"/>
    <property type="match status" value="1"/>
</dbReference>
<comment type="subunit">
    <text evidence="2 5">Part of the 50S ribosomal subunit.</text>
</comment>
<dbReference type="InterPro" id="IPR036919">
    <property type="entry name" value="Ribo_uL30_ferredoxin-like_sf"/>
</dbReference>
<dbReference type="PANTHER" id="PTHR15892:SF2">
    <property type="entry name" value="LARGE RIBOSOMAL SUBUNIT PROTEIN UL30M"/>
    <property type="match status" value="1"/>
</dbReference>
<dbReference type="InterPro" id="IPR016082">
    <property type="entry name" value="Ribosomal_uL30_ferredoxin-like"/>
</dbReference>
<dbReference type="EMBL" id="JAXAVX010000009">
    <property type="protein sequence ID" value="MDX8152908.1"/>
    <property type="molecule type" value="Genomic_DNA"/>
</dbReference>
<dbReference type="NCBIfam" id="TIGR01308">
    <property type="entry name" value="rpmD_bact"/>
    <property type="match status" value="1"/>
</dbReference>
<gene>
    <name evidence="5 7" type="primary">rpmD</name>
    <name evidence="7" type="ORF">SK069_15015</name>
</gene>
<dbReference type="Proteomes" id="UP001277761">
    <property type="component" value="Unassembled WGS sequence"/>
</dbReference>
<dbReference type="HAMAP" id="MF_01371_B">
    <property type="entry name" value="Ribosomal_uL30_B"/>
    <property type="match status" value="1"/>
</dbReference>
<name>A0ABU4VM62_9ACTN</name>
<keyword evidence="4 5" id="KW-0687">Ribonucleoprotein</keyword>
<evidence type="ECO:0000256" key="5">
    <source>
        <dbReference type="HAMAP-Rule" id="MF_01371"/>
    </source>
</evidence>
<proteinExistence type="inferred from homology"/>
<organism evidence="7 8">
    <name type="scientific">Patulibacter brassicae</name>
    <dbReference type="NCBI Taxonomy" id="1705717"/>
    <lineage>
        <taxon>Bacteria</taxon>
        <taxon>Bacillati</taxon>
        <taxon>Actinomycetota</taxon>
        <taxon>Thermoleophilia</taxon>
        <taxon>Solirubrobacterales</taxon>
        <taxon>Patulibacteraceae</taxon>
        <taxon>Patulibacter</taxon>
    </lineage>
</organism>
<feature type="domain" description="Large ribosomal subunit protein uL30-like ferredoxin-like fold" evidence="6">
    <location>
        <begin position="4"/>
        <end position="54"/>
    </location>
</feature>
<dbReference type="Pfam" id="PF00327">
    <property type="entry name" value="Ribosomal_L30"/>
    <property type="match status" value="1"/>
</dbReference>